<accession>A0A645J7W6</accession>
<dbReference type="EMBL" id="VSSQ01132984">
    <property type="protein sequence ID" value="MPN59222.1"/>
    <property type="molecule type" value="Genomic_DNA"/>
</dbReference>
<reference evidence="1" key="1">
    <citation type="submission" date="2019-08" db="EMBL/GenBank/DDBJ databases">
        <authorList>
            <person name="Kucharzyk K."/>
            <person name="Murdoch R.W."/>
            <person name="Higgins S."/>
            <person name="Loffler F."/>
        </authorList>
    </citation>
    <scope>NUCLEOTIDE SEQUENCE</scope>
</reference>
<comment type="caution">
    <text evidence="1">The sequence shown here is derived from an EMBL/GenBank/DDBJ whole genome shotgun (WGS) entry which is preliminary data.</text>
</comment>
<dbReference type="AlphaFoldDB" id="A0A645J7W6"/>
<protein>
    <submittedName>
        <fullName evidence="1">Uncharacterized protein</fullName>
    </submittedName>
</protein>
<evidence type="ECO:0000313" key="1">
    <source>
        <dbReference type="EMBL" id="MPN59222.1"/>
    </source>
</evidence>
<proteinExistence type="predicted"/>
<sequence length="150" mass="16736">MHNPRNLYTLGESVSFGAEGTNSVFLADGWSAQEERHRWTEGPQAGLSFRLQERDAKKDILLRLKASAYLGRGIPHQEIGVFANEKKIASWQMKGLDWYEAIVPSGLIGKEGLLNIVFTISKPTSPSDISKSKDTRKLGIAVRELILRDL</sequence>
<name>A0A645J7W6_9ZZZZ</name>
<gene>
    <name evidence="1" type="ORF">SDC9_206943</name>
</gene>
<organism evidence="1">
    <name type="scientific">bioreactor metagenome</name>
    <dbReference type="NCBI Taxonomy" id="1076179"/>
    <lineage>
        <taxon>unclassified sequences</taxon>
        <taxon>metagenomes</taxon>
        <taxon>ecological metagenomes</taxon>
    </lineage>
</organism>